<name>A0A9W9PTD8_9EURO</name>
<keyword evidence="4" id="KW-0804">Transcription</keyword>
<evidence type="ECO:0000313" key="9">
    <source>
        <dbReference type="Proteomes" id="UP001147746"/>
    </source>
</evidence>
<dbReference type="CDD" id="cd12148">
    <property type="entry name" value="fungal_TF_MHR"/>
    <property type="match status" value="1"/>
</dbReference>
<keyword evidence="2" id="KW-0805">Transcription regulation</keyword>
<evidence type="ECO:0000256" key="4">
    <source>
        <dbReference type="ARBA" id="ARBA00023163"/>
    </source>
</evidence>
<dbReference type="CDD" id="cd00067">
    <property type="entry name" value="GAL4"/>
    <property type="match status" value="1"/>
</dbReference>
<dbReference type="PANTHER" id="PTHR47424:SF2">
    <property type="entry name" value="TRANSCRIPTION FACTOR DOMAIN-CONTAINING PROTEIN-RELATED"/>
    <property type="match status" value="1"/>
</dbReference>
<reference evidence="8" key="2">
    <citation type="journal article" date="2023" name="IMA Fungus">
        <title>Comparative genomic study of the Penicillium genus elucidates a diverse pangenome and 15 lateral gene transfer events.</title>
        <authorList>
            <person name="Petersen C."/>
            <person name="Sorensen T."/>
            <person name="Nielsen M.R."/>
            <person name="Sondergaard T.E."/>
            <person name="Sorensen J.L."/>
            <person name="Fitzpatrick D.A."/>
            <person name="Frisvad J.C."/>
            <person name="Nielsen K.L."/>
        </authorList>
    </citation>
    <scope>NUCLEOTIDE SEQUENCE</scope>
    <source>
        <strain evidence="8">IBT 21472</strain>
    </source>
</reference>
<dbReference type="GO" id="GO:0000435">
    <property type="term" value="P:positive regulation of transcription from RNA polymerase II promoter by galactose"/>
    <property type="evidence" value="ECO:0007669"/>
    <property type="project" value="TreeGrafter"/>
</dbReference>
<keyword evidence="1" id="KW-0479">Metal-binding</keyword>
<evidence type="ECO:0000256" key="2">
    <source>
        <dbReference type="ARBA" id="ARBA00023015"/>
    </source>
</evidence>
<organism evidence="8 9">
    <name type="scientific">Penicillium atrosanguineum</name>
    <dbReference type="NCBI Taxonomy" id="1132637"/>
    <lineage>
        <taxon>Eukaryota</taxon>
        <taxon>Fungi</taxon>
        <taxon>Dikarya</taxon>
        <taxon>Ascomycota</taxon>
        <taxon>Pezizomycotina</taxon>
        <taxon>Eurotiomycetes</taxon>
        <taxon>Eurotiomycetidae</taxon>
        <taxon>Eurotiales</taxon>
        <taxon>Aspergillaceae</taxon>
        <taxon>Penicillium</taxon>
    </lineage>
</organism>
<keyword evidence="9" id="KW-1185">Reference proteome</keyword>
<dbReference type="SMART" id="SM00906">
    <property type="entry name" value="Fungal_trans"/>
    <property type="match status" value="1"/>
</dbReference>
<proteinExistence type="predicted"/>
<comment type="caution">
    <text evidence="8">The sequence shown here is derived from an EMBL/GenBank/DDBJ whole genome shotgun (WGS) entry which is preliminary data.</text>
</comment>
<feature type="region of interest" description="Disordered" evidence="6">
    <location>
        <begin position="134"/>
        <end position="163"/>
    </location>
</feature>
<dbReference type="InterPro" id="IPR051127">
    <property type="entry name" value="Fungal_SecMet_Regulators"/>
</dbReference>
<dbReference type="Pfam" id="PF04082">
    <property type="entry name" value="Fungal_trans"/>
    <property type="match status" value="1"/>
</dbReference>
<evidence type="ECO:0000256" key="5">
    <source>
        <dbReference type="ARBA" id="ARBA00023242"/>
    </source>
</evidence>
<dbReference type="PANTHER" id="PTHR47424">
    <property type="entry name" value="REGULATORY PROTEIN GAL4"/>
    <property type="match status" value="1"/>
</dbReference>
<reference evidence="8" key="1">
    <citation type="submission" date="2022-12" db="EMBL/GenBank/DDBJ databases">
        <authorList>
            <person name="Petersen C."/>
        </authorList>
    </citation>
    <scope>NUCLEOTIDE SEQUENCE</scope>
    <source>
        <strain evidence="8">IBT 21472</strain>
    </source>
</reference>
<dbReference type="GO" id="GO:0000978">
    <property type="term" value="F:RNA polymerase II cis-regulatory region sequence-specific DNA binding"/>
    <property type="evidence" value="ECO:0007669"/>
    <property type="project" value="TreeGrafter"/>
</dbReference>
<dbReference type="Pfam" id="PF00172">
    <property type="entry name" value="Zn_clus"/>
    <property type="match status" value="1"/>
</dbReference>
<dbReference type="Proteomes" id="UP001147746">
    <property type="component" value="Unassembled WGS sequence"/>
</dbReference>
<feature type="region of interest" description="Disordered" evidence="6">
    <location>
        <begin position="179"/>
        <end position="204"/>
    </location>
</feature>
<dbReference type="SUPFAM" id="SSF57701">
    <property type="entry name" value="Zn2/Cys6 DNA-binding domain"/>
    <property type="match status" value="1"/>
</dbReference>
<dbReference type="GO" id="GO:0006351">
    <property type="term" value="P:DNA-templated transcription"/>
    <property type="evidence" value="ECO:0007669"/>
    <property type="project" value="InterPro"/>
</dbReference>
<feature type="compositionally biased region" description="Low complexity" evidence="6">
    <location>
        <begin position="184"/>
        <end position="198"/>
    </location>
</feature>
<dbReference type="GO" id="GO:0000981">
    <property type="term" value="F:DNA-binding transcription factor activity, RNA polymerase II-specific"/>
    <property type="evidence" value="ECO:0007669"/>
    <property type="project" value="InterPro"/>
</dbReference>
<protein>
    <submittedName>
        <fullName evidence="8">Zn(II)2Cys6 transcription factor</fullName>
    </submittedName>
</protein>
<evidence type="ECO:0000256" key="1">
    <source>
        <dbReference type="ARBA" id="ARBA00022723"/>
    </source>
</evidence>
<evidence type="ECO:0000259" key="7">
    <source>
        <dbReference type="PROSITE" id="PS50048"/>
    </source>
</evidence>
<evidence type="ECO:0000313" key="8">
    <source>
        <dbReference type="EMBL" id="KAJ5303678.1"/>
    </source>
</evidence>
<dbReference type="PROSITE" id="PS00463">
    <property type="entry name" value="ZN2_CY6_FUNGAL_1"/>
    <property type="match status" value="1"/>
</dbReference>
<dbReference type="GO" id="GO:0005634">
    <property type="term" value="C:nucleus"/>
    <property type="evidence" value="ECO:0007669"/>
    <property type="project" value="TreeGrafter"/>
</dbReference>
<dbReference type="PROSITE" id="PS50048">
    <property type="entry name" value="ZN2_CY6_FUNGAL_2"/>
    <property type="match status" value="1"/>
</dbReference>
<dbReference type="InterPro" id="IPR007219">
    <property type="entry name" value="XnlR_reg_dom"/>
</dbReference>
<gene>
    <name evidence="8" type="ORF">N7476_010477</name>
</gene>
<dbReference type="Gene3D" id="4.10.240.10">
    <property type="entry name" value="Zn(2)-C6 fungal-type DNA-binding domain"/>
    <property type="match status" value="1"/>
</dbReference>
<feature type="compositionally biased region" description="Polar residues" evidence="6">
    <location>
        <begin position="229"/>
        <end position="247"/>
    </location>
</feature>
<dbReference type="SMART" id="SM00066">
    <property type="entry name" value="GAL4"/>
    <property type="match status" value="1"/>
</dbReference>
<keyword evidence="3" id="KW-0238">DNA-binding</keyword>
<dbReference type="GO" id="GO:0008270">
    <property type="term" value="F:zinc ion binding"/>
    <property type="evidence" value="ECO:0007669"/>
    <property type="project" value="InterPro"/>
</dbReference>
<dbReference type="InterPro" id="IPR001138">
    <property type="entry name" value="Zn2Cys6_DnaBD"/>
</dbReference>
<evidence type="ECO:0000256" key="6">
    <source>
        <dbReference type="SAM" id="MobiDB-lite"/>
    </source>
</evidence>
<keyword evidence="5" id="KW-0539">Nucleus</keyword>
<evidence type="ECO:0000256" key="3">
    <source>
        <dbReference type="ARBA" id="ARBA00023125"/>
    </source>
</evidence>
<sequence>MSSLLFNSYCYRSFFTNSTEPRVCVCSKNPVSLGPSPDSTSNMQDQQLFVSSGSPAQSLIDEAHEGSARPTAQQACKECRRRKSKCDRLIPNCALCHKFGRQCIYEKQMKTPLTRRYLTEVESELARTKAMLQQVTPKSDETDQVNFSTPSEDPVHVSRSSDVLRSQLLGGSLLNHRGRETTVHSASPQTQSHHSTSSRMDNVRGNSEVPIQHQSVRCELQDRSPGSKKPSQATSGLSLETPTSPSNFEWDERNGSPSGDKFVDGMASLPSASHKDGYLGVASGAALLRIIDTKPTGPDWASGLEQRAGTANHPISTIPFALNSLGQLEPFVDAYFSLFHRSYPIVHEATFRAQFTEVIPRPAGDEWQVLLFIIAAVGGWTTATEQTDLHLGLFEAAKARLSIDMLETGNPFLVQALTLLSNYMQKINMPNSGYNYMGLARRIAMGIGLHKEFPSRETSLFNLEMKRRIWHCLYIFDVGAIITFSRPLDFPSDGIDVGLPMNVHDTDFTQGAKLLPQPADETTVYTHLRAQATFHMATSKIYSRIISSPFPSASELIDSDDRLIGGWLNSIPSFFQESVRQQPRFRLCHSILRWRYRNFRILMYRPFLLGRLMARPGQCTAMDNSTRFAIQRCLDASRETVELISQFWAHEQRSMMACWYGLYFLFQAILIPVICLRNNPQEFRAIEWVEQIQEAMRILESMAILNPTALRCLSVIKARCGTYLENNSIDGRYLPTEESPQTQLAQLYPLMWPTLEMAQLDGMGSVL</sequence>
<dbReference type="AlphaFoldDB" id="A0A9W9PTD8"/>
<dbReference type="EMBL" id="JAPZBO010000009">
    <property type="protein sequence ID" value="KAJ5303678.1"/>
    <property type="molecule type" value="Genomic_DNA"/>
</dbReference>
<feature type="domain" description="Zn(2)-C6 fungal-type" evidence="7">
    <location>
        <begin position="75"/>
        <end position="105"/>
    </location>
</feature>
<accession>A0A9W9PTD8</accession>
<feature type="region of interest" description="Disordered" evidence="6">
    <location>
        <begin position="216"/>
        <end position="267"/>
    </location>
</feature>
<dbReference type="InterPro" id="IPR036864">
    <property type="entry name" value="Zn2-C6_fun-type_DNA-bd_sf"/>
</dbReference>